<dbReference type="AlphaFoldDB" id="A0A6J6MX26"/>
<feature type="domain" description="Phosphoribosyltransferase" evidence="2">
    <location>
        <begin position="162"/>
        <end position="205"/>
    </location>
</feature>
<reference evidence="3" key="1">
    <citation type="submission" date="2020-05" db="EMBL/GenBank/DDBJ databases">
        <authorList>
            <person name="Chiriac C."/>
            <person name="Salcher M."/>
            <person name="Ghai R."/>
            <person name="Kavagutti S V."/>
        </authorList>
    </citation>
    <scope>NUCLEOTIDE SEQUENCE</scope>
</reference>
<dbReference type="InterPro" id="IPR000836">
    <property type="entry name" value="PRTase_dom"/>
</dbReference>
<name>A0A6J6MX26_9ZZZZ</name>
<accession>A0A6J6MX26</accession>
<dbReference type="PANTHER" id="PTHR47505:SF1">
    <property type="entry name" value="DNA UTILIZATION PROTEIN YHGH"/>
    <property type="match status" value="1"/>
</dbReference>
<dbReference type="SUPFAM" id="SSF53271">
    <property type="entry name" value="PRTase-like"/>
    <property type="match status" value="1"/>
</dbReference>
<dbReference type="CDD" id="cd06223">
    <property type="entry name" value="PRTases_typeI"/>
    <property type="match status" value="1"/>
</dbReference>
<comment type="similarity">
    <text evidence="1">Belongs to the ComF/GntX family.</text>
</comment>
<dbReference type="Gene3D" id="3.40.50.2020">
    <property type="match status" value="1"/>
</dbReference>
<gene>
    <name evidence="3" type="ORF">UFOPK2359_00440</name>
</gene>
<dbReference type="PANTHER" id="PTHR47505">
    <property type="entry name" value="DNA UTILIZATION PROTEIN YHGH"/>
    <property type="match status" value="1"/>
</dbReference>
<organism evidence="3">
    <name type="scientific">freshwater metagenome</name>
    <dbReference type="NCBI Taxonomy" id="449393"/>
    <lineage>
        <taxon>unclassified sequences</taxon>
        <taxon>metagenomes</taxon>
        <taxon>ecological metagenomes</taxon>
    </lineage>
</organism>
<dbReference type="Pfam" id="PF00156">
    <property type="entry name" value="Pribosyltran"/>
    <property type="match status" value="1"/>
</dbReference>
<evidence type="ECO:0000259" key="2">
    <source>
        <dbReference type="Pfam" id="PF00156"/>
    </source>
</evidence>
<evidence type="ECO:0000313" key="3">
    <source>
        <dbReference type="EMBL" id="CAB4677264.1"/>
    </source>
</evidence>
<dbReference type="InterPro" id="IPR051910">
    <property type="entry name" value="ComF/GntX_DNA_util-trans"/>
</dbReference>
<protein>
    <submittedName>
        <fullName evidence="3">Unannotated protein</fullName>
    </submittedName>
</protein>
<dbReference type="EMBL" id="CAEZXG010000017">
    <property type="protein sequence ID" value="CAB4677264.1"/>
    <property type="molecule type" value="Genomic_DNA"/>
</dbReference>
<dbReference type="InterPro" id="IPR029057">
    <property type="entry name" value="PRTase-like"/>
</dbReference>
<proteinExistence type="inferred from homology"/>
<sequence length="211" mass="22884">MRFLHELSQLVFPTRCFGCNAIGLTICSTCRREWHPHYYLTYVSSIKVHSAIIYSPTASKILLAAKESGIRGADILIVESIIHVLSQADFSDVDVALVPIPSSSLSKRRRGRAFIIDIVDQIGQQTSLPVINALELARPVKDQSGLHSAERAKNMNGAMRVRAGVIRRADLVLIDDVVTTGATLREAARALTAAGCHVVGSVTACVAQPLR</sequence>
<evidence type="ECO:0000256" key="1">
    <source>
        <dbReference type="ARBA" id="ARBA00008007"/>
    </source>
</evidence>